<organism evidence="2">
    <name type="scientific">Phytophthora nicotianae</name>
    <name type="common">Potato buckeye rot agent</name>
    <name type="synonym">Phytophthora parasitica</name>
    <dbReference type="NCBI Taxonomy" id="4792"/>
    <lineage>
        <taxon>Eukaryota</taxon>
        <taxon>Sar</taxon>
        <taxon>Stramenopiles</taxon>
        <taxon>Oomycota</taxon>
        <taxon>Peronosporomycetes</taxon>
        <taxon>Peronosporales</taxon>
        <taxon>Peronosporaceae</taxon>
        <taxon>Phytophthora</taxon>
    </lineage>
</organism>
<dbReference type="Proteomes" id="UP000054423">
    <property type="component" value="Unassembled WGS sequence"/>
</dbReference>
<evidence type="ECO:0000256" key="1">
    <source>
        <dbReference type="SAM" id="MobiDB-lite"/>
    </source>
</evidence>
<dbReference type="VEuPathDB" id="FungiDB:PPTG_18803"/>
<feature type="compositionally biased region" description="Basic and acidic residues" evidence="1">
    <location>
        <begin position="127"/>
        <end position="136"/>
    </location>
</feature>
<evidence type="ECO:0000313" key="2">
    <source>
        <dbReference type="EMBL" id="ETL95651.1"/>
    </source>
</evidence>
<feature type="compositionally biased region" description="Gly residues" evidence="1">
    <location>
        <begin position="80"/>
        <end position="89"/>
    </location>
</feature>
<name>W2LE14_PHYNI</name>
<dbReference type="AlphaFoldDB" id="W2LE14"/>
<reference evidence="2" key="1">
    <citation type="submission" date="2013-11" db="EMBL/GenBank/DDBJ databases">
        <title>The Genome Sequence of Phytophthora parasitica CHvinca01.</title>
        <authorList>
            <consortium name="The Broad Institute Genomics Platform"/>
            <person name="Russ C."/>
            <person name="Tyler B."/>
            <person name="Panabieres F."/>
            <person name="Shan W."/>
            <person name="Tripathy S."/>
            <person name="Grunwald N."/>
            <person name="Machado M."/>
            <person name="Johnson C.S."/>
            <person name="Arredondo F."/>
            <person name="Hong C."/>
            <person name="Coffey M."/>
            <person name="Young S.K."/>
            <person name="Zeng Q."/>
            <person name="Gargeya S."/>
            <person name="Fitzgerald M."/>
            <person name="Abouelleil A."/>
            <person name="Alvarado L."/>
            <person name="Chapman S.B."/>
            <person name="Gainer-Dewar J."/>
            <person name="Goldberg J."/>
            <person name="Griggs A."/>
            <person name="Gujja S."/>
            <person name="Hansen M."/>
            <person name="Howarth C."/>
            <person name="Imamovic A."/>
            <person name="Ireland A."/>
            <person name="Larimer J."/>
            <person name="McCowan C."/>
            <person name="Murphy C."/>
            <person name="Pearson M."/>
            <person name="Poon T.W."/>
            <person name="Priest M."/>
            <person name="Roberts A."/>
            <person name="Saif S."/>
            <person name="Shea T."/>
            <person name="Sykes S."/>
            <person name="Wortman J."/>
            <person name="Nusbaum C."/>
            <person name="Birren B."/>
        </authorList>
    </citation>
    <scope>NUCLEOTIDE SEQUENCE [LARGE SCALE GENOMIC DNA]</scope>
    <source>
        <strain evidence="2">CHvinca01</strain>
    </source>
</reference>
<dbReference type="OrthoDB" id="115068at2759"/>
<feature type="compositionally biased region" description="Basic and acidic residues" evidence="1">
    <location>
        <begin position="100"/>
        <end position="109"/>
    </location>
</feature>
<proteinExistence type="predicted"/>
<dbReference type="EMBL" id="KI679003">
    <property type="protein sequence ID" value="ETL95651.1"/>
    <property type="molecule type" value="Genomic_DNA"/>
</dbReference>
<accession>W2LE14</accession>
<feature type="compositionally biased region" description="Basic and acidic residues" evidence="1">
    <location>
        <begin position="147"/>
        <end position="161"/>
    </location>
</feature>
<feature type="region of interest" description="Disordered" evidence="1">
    <location>
        <begin position="45"/>
        <end position="173"/>
    </location>
</feature>
<protein>
    <submittedName>
        <fullName evidence="2">Uncharacterized protein</fullName>
    </submittedName>
</protein>
<sequence>MEVDYKSVVEVVEQMNEDVKVRDEEKAALYVATVRPAMAPTRYLAAEPVNERPTANEECDERGGGMACETHPGGEDEAGTGEGGDGVETGEGAELTNSVHSKELKKTEGTDEDPSSDERSVASVGLSREERKKATGQERGAIGDPGAAEREAESCHRDPEASRGQGTDEDGHR</sequence>
<gene>
    <name evidence="2" type="ORF">L917_06585</name>
</gene>